<organism evidence="1 2">
    <name type="scientific">Lolium multiflorum</name>
    <name type="common">Italian ryegrass</name>
    <name type="synonym">Lolium perenne subsp. multiflorum</name>
    <dbReference type="NCBI Taxonomy" id="4521"/>
    <lineage>
        <taxon>Eukaryota</taxon>
        <taxon>Viridiplantae</taxon>
        <taxon>Streptophyta</taxon>
        <taxon>Embryophyta</taxon>
        <taxon>Tracheophyta</taxon>
        <taxon>Spermatophyta</taxon>
        <taxon>Magnoliopsida</taxon>
        <taxon>Liliopsida</taxon>
        <taxon>Poales</taxon>
        <taxon>Poaceae</taxon>
        <taxon>BOP clade</taxon>
        <taxon>Pooideae</taxon>
        <taxon>Poodae</taxon>
        <taxon>Poeae</taxon>
        <taxon>Poeae Chloroplast Group 2 (Poeae type)</taxon>
        <taxon>Loliodinae</taxon>
        <taxon>Loliinae</taxon>
        <taxon>Lolium</taxon>
    </lineage>
</organism>
<evidence type="ECO:0000313" key="1">
    <source>
        <dbReference type="EMBL" id="KAK1669397.1"/>
    </source>
</evidence>
<gene>
    <name evidence="1" type="ORF">QYE76_057556</name>
</gene>
<dbReference type="Proteomes" id="UP001231189">
    <property type="component" value="Unassembled WGS sequence"/>
</dbReference>
<keyword evidence="2" id="KW-1185">Reference proteome</keyword>
<comment type="caution">
    <text evidence="1">The sequence shown here is derived from an EMBL/GenBank/DDBJ whole genome shotgun (WGS) entry which is preliminary data.</text>
</comment>
<protein>
    <recommendedName>
        <fullName evidence="3">CCHC-type domain-containing protein</fullName>
    </recommendedName>
</protein>
<sequence length="142" mass="16201">MNEVVLGKEEIKTWPEVKWLAAAKVLMEKSFSLESLKKTLHAAWTPAREVTFHAVEENLFVLQAHCLGDWNRIKYEKILRFCDHCGRMGHTFLECGSGEYEDAAVWRLDGLGRAILETGDTRAARAYCCSAGVKWWSRSACY</sequence>
<reference evidence="1" key="1">
    <citation type="submission" date="2023-07" db="EMBL/GenBank/DDBJ databases">
        <title>A chromosome-level genome assembly of Lolium multiflorum.</title>
        <authorList>
            <person name="Chen Y."/>
            <person name="Copetti D."/>
            <person name="Kolliker R."/>
            <person name="Studer B."/>
        </authorList>
    </citation>
    <scope>NUCLEOTIDE SEQUENCE</scope>
    <source>
        <strain evidence="1">02402/16</strain>
        <tissue evidence="1">Leaf</tissue>
    </source>
</reference>
<evidence type="ECO:0000313" key="2">
    <source>
        <dbReference type="Proteomes" id="UP001231189"/>
    </source>
</evidence>
<dbReference type="AlphaFoldDB" id="A0AAD8WNX1"/>
<name>A0AAD8WNX1_LOLMU</name>
<proteinExistence type="predicted"/>
<accession>A0AAD8WNX1</accession>
<dbReference type="EMBL" id="JAUUTY010000003">
    <property type="protein sequence ID" value="KAK1669397.1"/>
    <property type="molecule type" value="Genomic_DNA"/>
</dbReference>
<evidence type="ECO:0008006" key="3">
    <source>
        <dbReference type="Google" id="ProtNLM"/>
    </source>
</evidence>